<dbReference type="Proteomes" id="UP000664800">
    <property type="component" value="Unassembled WGS sequence"/>
</dbReference>
<reference evidence="1" key="1">
    <citation type="submission" date="2021-02" db="EMBL/GenBank/DDBJ databases">
        <title>Thiocyanate and organic carbon inputs drive convergent selection for specific autotrophic Afipia and Thiobacillus strains within complex microbiomes.</title>
        <authorList>
            <person name="Huddy R.J."/>
            <person name="Sachdeva R."/>
            <person name="Kadzinga F."/>
            <person name="Kantor R.S."/>
            <person name="Harrison S.T.L."/>
            <person name="Banfield J.F."/>
        </authorList>
    </citation>
    <scope>NUCLEOTIDE SEQUENCE</scope>
    <source>
        <strain evidence="1">SCN18_13_7_16_R3_B_64_19</strain>
    </source>
</reference>
<accession>A0A8I1MYV5</accession>
<dbReference type="EMBL" id="JAFKMR010000021">
    <property type="protein sequence ID" value="MBN8744859.1"/>
    <property type="molecule type" value="Genomic_DNA"/>
</dbReference>
<protein>
    <recommendedName>
        <fullName evidence="3">Thioredoxin-like fold domain-containing protein</fullName>
    </recommendedName>
</protein>
<evidence type="ECO:0008006" key="3">
    <source>
        <dbReference type="Google" id="ProtNLM"/>
    </source>
</evidence>
<sequence length="95" mass="10281">MTCAIGSHDCPIRFEILGSGLDAEKLKRRLSCALGGLGWRAQIRLQADAHRALDLGATRDPVLLADGVLFAQGLPRTEELEALLRGRIGMPPDFT</sequence>
<name>A0A8I1MYV5_THIA3</name>
<gene>
    <name evidence="1" type="ORF">J0I24_11205</name>
</gene>
<evidence type="ECO:0000313" key="2">
    <source>
        <dbReference type="Proteomes" id="UP000664800"/>
    </source>
</evidence>
<comment type="caution">
    <text evidence="1">The sequence shown here is derived from an EMBL/GenBank/DDBJ whole genome shotgun (WGS) entry which is preliminary data.</text>
</comment>
<proteinExistence type="predicted"/>
<dbReference type="AlphaFoldDB" id="A0A8I1MYV5"/>
<dbReference type="RefSeq" id="WP_276730955.1">
    <property type="nucleotide sequence ID" value="NZ_JAFKMR010000021.1"/>
</dbReference>
<evidence type="ECO:0000313" key="1">
    <source>
        <dbReference type="EMBL" id="MBN8744859.1"/>
    </source>
</evidence>
<organism evidence="1 2">
    <name type="scientific">Thiomonas arsenitoxydans (strain DSM 22701 / CIP 110005 / 3As)</name>
    <dbReference type="NCBI Taxonomy" id="426114"/>
    <lineage>
        <taxon>Bacteria</taxon>
        <taxon>Pseudomonadati</taxon>
        <taxon>Pseudomonadota</taxon>
        <taxon>Betaproteobacteria</taxon>
        <taxon>Burkholderiales</taxon>
        <taxon>Thiomonas</taxon>
    </lineage>
</organism>